<dbReference type="PANTHER" id="PTHR34265:SF1">
    <property type="entry name" value="TYPE III PANTOTHENATE KINASE"/>
    <property type="match status" value="1"/>
</dbReference>
<dbReference type="GO" id="GO:0046872">
    <property type="term" value="F:metal ion binding"/>
    <property type="evidence" value="ECO:0007669"/>
    <property type="project" value="UniProtKB-KW"/>
</dbReference>
<organism evidence="17 18">
    <name type="scientific">Candidatus Merdimorpha stercoravium</name>
    <dbReference type="NCBI Taxonomy" id="2840863"/>
    <lineage>
        <taxon>Bacteria</taxon>
        <taxon>Pseudomonadati</taxon>
        <taxon>Bacteroidota</taxon>
        <taxon>Flavobacteriia</taxon>
        <taxon>Flavobacteriales</taxon>
        <taxon>Candidatus Merdimorpha</taxon>
    </lineage>
</organism>
<dbReference type="Pfam" id="PF03309">
    <property type="entry name" value="Pan_kinase"/>
    <property type="match status" value="1"/>
</dbReference>
<keyword evidence="16" id="KW-0479">Metal-binding</keyword>
<name>A0A9D1H9J2_9FLAO</name>
<feature type="active site" description="Proton acceptor" evidence="16">
    <location>
        <position position="98"/>
    </location>
</feature>
<feature type="binding site" evidence="16">
    <location>
        <position position="177"/>
    </location>
    <ligand>
        <name>substrate</name>
    </ligand>
</feature>
<keyword evidence="13 16" id="KW-0173">Coenzyme A biosynthesis</keyword>
<keyword evidence="11 16" id="KW-0067">ATP-binding</keyword>
<keyword evidence="9 16" id="KW-0547">Nucleotide-binding</keyword>
<comment type="similarity">
    <text evidence="14 16">Belongs to the type III pantothenate kinase family.</text>
</comment>
<evidence type="ECO:0000256" key="16">
    <source>
        <dbReference type="HAMAP-Rule" id="MF_01274"/>
    </source>
</evidence>
<reference evidence="17" key="2">
    <citation type="journal article" date="2021" name="PeerJ">
        <title>Extensive microbial diversity within the chicken gut microbiome revealed by metagenomics and culture.</title>
        <authorList>
            <person name="Gilroy R."/>
            <person name="Ravi A."/>
            <person name="Getino M."/>
            <person name="Pursley I."/>
            <person name="Horton D.L."/>
            <person name="Alikhan N.F."/>
            <person name="Baker D."/>
            <person name="Gharbi K."/>
            <person name="Hall N."/>
            <person name="Watson M."/>
            <person name="Adriaenssens E.M."/>
            <person name="Foster-Nyarko E."/>
            <person name="Jarju S."/>
            <person name="Secka A."/>
            <person name="Antonio M."/>
            <person name="Oren A."/>
            <person name="Chaudhuri R.R."/>
            <person name="La Ragione R."/>
            <person name="Hildebrand F."/>
            <person name="Pallen M.J."/>
        </authorList>
    </citation>
    <scope>NUCLEOTIDE SEQUENCE</scope>
    <source>
        <strain evidence="17">1383</strain>
    </source>
</reference>
<reference evidence="17" key="1">
    <citation type="submission" date="2020-10" db="EMBL/GenBank/DDBJ databases">
        <authorList>
            <person name="Gilroy R."/>
        </authorList>
    </citation>
    <scope>NUCLEOTIDE SEQUENCE</scope>
    <source>
        <strain evidence="17">1383</strain>
    </source>
</reference>
<dbReference type="GO" id="GO:0015937">
    <property type="term" value="P:coenzyme A biosynthetic process"/>
    <property type="evidence" value="ECO:0007669"/>
    <property type="project" value="UniProtKB-UniRule"/>
</dbReference>
<feature type="binding site" evidence="16">
    <location>
        <begin position="96"/>
        <end position="99"/>
    </location>
    <ligand>
        <name>substrate</name>
    </ligand>
</feature>
<sequence length="251" mass="27590">MRSTVEDIVIDAGNTSVKLGVYAQGRLVDILRMSYEALPKALPDFCRTRPVRYCLVCSVGPEVAWERLVSCKKMLKLSLRLSLGISNVAELHSEVGADRLALVGGTALAHPRQSVLLIDAGTCVTYDFVDARGVYTCGNISPGLQLRLNSMHQFTSNLPQLTFSMPTDDTTVRRLSTAGCMRGGAVDGLAGEIRYVVEQYRLVHGDFKIVLTGGDSAYLAERLKNTIFAQPNYLLDSMYVILKHNIEICEN</sequence>
<evidence type="ECO:0000256" key="1">
    <source>
        <dbReference type="ARBA" id="ARBA00001206"/>
    </source>
</evidence>
<dbReference type="HAMAP" id="MF_01274">
    <property type="entry name" value="Pantothen_kinase_3"/>
    <property type="match status" value="1"/>
</dbReference>
<dbReference type="SUPFAM" id="SSF53067">
    <property type="entry name" value="Actin-like ATPase domain"/>
    <property type="match status" value="2"/>
</dbReference>
<dbReference type="InterPro" id="IPR004619">
    <property type="entry name" value="Type_III_PanK"/>
</dbReference>
<comment type="subunit">
    <text evidence="5 16">Homodimer.</text>
</comment>
<dbReference type="GO" id="GO:0005524">
    <property type="term" value="F:ATP binding"/>
    <property type="evidence" value="ECO:0007669"/>
    <property type="project" value="UniProtKB-UniRule"/>
</dbReference>
<dbReference type="InterPro" id="IPR043129">
    <property type="entry name" value="ATPase_NBD"/>
</dbReference>
<dbReference type="AlphaFoldDB" id="A0A9D1H9J2"/>
<evidence type="ECO:0000256" key="2">
    <source>
        <dbReference type="ARBA" id="ARBA00001958"/>
    </source>
</evidence>
<dbReference type="EC" id="2.7.1.33" evidence="6 16"/>
<comment type="function">
    <text evidence="16">Catalyzes the phosphorylation of pantothenate (Pan), the first step in CoA biosynthesis.</text>
</comment>
<evidence type="ECO:0000256" key="7">
    <source>
        <dbReference type="ARBA" id="ARBA00022490"/>
    </source>
</evidence>
<keyword evidence="7 16" id="KW-0963">Cytoplasm</keyword>
<comment type="caution">
    <text evidence="16">Lacks conserved residue(s) required for the propagation of feature annotation.</text>
</comment>
<gene>
    <name evidence="16" type="primary">coaX</name>
    <name evidence="17" type="ORF">IAC44_03720</name>
</gene>
<evidence type="ECO:0000256" key="3">
    <source>
        <dbReference type="ARBA" id="ARBA00004496"/>
    </source>
</evidence>
<protein>
    <recommendedName>
        <fullName evidence="15 16">Type III pantothenate kinase</fullName>
        <ecNumber evidence="6 16">2.7.1.33</ecNumber>
    </recommendedName>
    <alternativeName>
        <fullName evidence="16">PanK-III</fullName>
    </alternativeName>
    <alternativeName>
        <fullName evidence="16">Pantothenic acid kinase</fullName>
    </alternativeName>
</protein>
<feature type="binding site" evidence="16">
    <location>
        <position position="122"/>
    </location>
    <ligand>
        <name>ATP</name>
        <dbReference type="ChEBI" id="CHEBI:30616"/>
    </ligand>
</feature>
<keyword evidence="8 16" id="KW-0808">Transferase</keyword>
<proteinExistence type="inferred from homology"/>
<keyword evidence="10 16" id="KW-0418">Kinase</keyword>
<evidence type="ECO:0000256" key="8">
    <source>
        <dbReference type="ARBA" id="ARBA00022679"/>
    </source>
</evidence>
<feature type="binding site" evidence="16">
    <location>
        <begin position="11"/>
        <end position="18"/>
    </location>
    <ligand>
        <name>ATP</name>
        <dbReference type="ChEBI" id="CHEBI:30616"/>
    </ligand>
</feature>
<evidence type="ECO:0000256" key="15">
    <source>
        <dbReference type="ARBA" id="ARBA00040883"/>
    </source>
</evidence>
<dbReference type="GO" id="GO:0005737">
    <property type="term" value="C:cytoplasm"/>
    <property type="evidence" value="ECO:0007669"/>
    <property type="project" value="UniProtKB-SubCell"/>
</dbReference>
<dbReference type="CDD" id="cd24015">
    <property type="entry name" value="ASKHA_NBD_PanK-III"/>
    <property type="match status" value="1"/>
</dbReference>
<comment type="cofactor">
    <cofactor evidence="16">
        <name>NH4(+)</name>
        <dbReference type="ChEBI" id="CHEBI:28938"/>
    </cofactor>
    <cofactor evidence="16">
        <name>K(+)</name>
        <dbReference type="ChEBI" id="CHEBI:29103"/>
    </cofactor>
    <text evidence="16">A monovalent cation. Ammonium or potassium.</text>
</comment>
<accession>A0A9D1H9J2</accession>
<comment type="cofactor">
    <cofactor evidence="2">
        <name>K(+)</name>
        <dbReference type="ChEBI" id="CHEBI:29103"/>
    </cofactor>
</comment>
<feature type="binding site" evidence="16">
    <location>
        <position position="119"/>
    </location>
    <ligand>
        <name>K(+)</name>
        <dbReference type="ChEBI" id="CHEBI:29103"/>
    </ligand>
</feature>
<evidence type="ECO:0000313" key="18">
    <source>
        <dbReference type="Proteomes" id="UP000824161"/>
    </source>
</evidence>
<keyword evidence="12 16" id="KW-0630">Potassium</keyword>
<comment type="caution">
    <text evidence="17">The sequence shown here is derived from an EMBL/GenBank/DDBJ whole genome shotgun (WGS) entry which is preliminary data.</text>
</comment>
<dbReference type="Proteomes" id="UP000824161">
    <property type="component" value="Unassembled WGS sequence"/>
</dbReference>
<dbReference type="NCBIfam" id="TIGR00671">
    <property type="entry name" value="baf"/>
    <property type="match status" value="1"/>
</dbReference>
<comment type="subcellular location">
    <subcellularLocation>
        <location evidence="3 16">Cytoplasm</location>
    </subcellularLocation>
</comment>
<dbReference type="EMBL" id="DVLY01000087">
    <property type="protein sequence ID" value="HIT97928.1"/>
    <property type="molecule type" value="Genomic_DNA"/>
</dbReference>
<comment type="catalytic activity">
    <reaction evidence="1 16">
        <text>(R)-pantothenate + ATP = (R)-4'-phosphopantothenate + ADP + H(+)</text>
        <dbReference type="Rhea" id="RHEA:16373"/>
        <dbReference type="ChEBI" id="CHEBI:10986"/>
        <dbReference type="ChEBI" id="CHEBI:15378"/>
        <dbReference type="ChEBI" id="CHEBI:29032"/>
        <dbReference type="ChEBI" id="CHEBI:30616"/>
        <dbReference type="ChEBI" id="CHEBI:456216"/>
        <dbReference type="EC" id="2.7.1.33"/>
    </reaction>
</comment>
<evidence type="ECO:0000256" key="4">
    <source>
        <dbReference type="ARBA" id="ARBA00005225"/>
    </source>
</evidence>
<evidence type="ECO:0000256" key="6">
    <source>
        <dbReference type="ARBA" id="ARBA00012102"/>
    </source>
</evidence>
<evidence type="ECO:0000313" key="17">
    <source>
        <dbReference type="EMBL" id="HIT97928.1"/>
    </source>
</evidence>
<evidence type="ECO:0000256" key="13">
    <source>
        <dbReference type="ARBA" id="ARBA00022993"/>
    </source>
</evidence>
<evidence type="ECO:0000256" key="12">
    <source>
        <dbReference type="ARBA" id="ARBA00022958"/>
    </source>
</evidence>
<evidence type="ECO:0000256" key="11">
    <source>
        <dbReference type="ARBA" id="ARBA00022840"/>
    </source>
</evidence>
<evidence type="ECO:0000256" key="10">
    <source>
        <dbReference type="ARBA" id="ARBA00022777"/>
    </source>
</evidence>
<dbReference type="PANTHER" id="PTHR34265">
    <property type="entry name" value="TYPE III PANTOTHENATE KINASE"/>
    <property type="match status" value="1"/>
</dbReference>
<evidence type="ECO:0000256" key="5">
    <source>
        <dbReference type="ARBA" id="ARBA00011738"/>
    </source>
</evidence>
<dbReference type="GO" id="GO:0004594">
    <property type="term" value="F:pantothenate kinase activity"/>
    <property type="evidence" value="ECO:0007669"/>
    <property type="project" value="UniProtKB-UniRule"/>
</dbReference>
<comment type="pathway">
    <text evidence="4 16">Cofactor biosynthesis; coenzyme A biosynthesis; CoA from (R)-pantothenate: step 1/5.</text>
</comment>
<evidence type="ECO:0000256" key="14">
    <source>
        <dbReference type="ARBA" id="ARBA00038036"/>
    </source>
</evidence>
<evidence type="ECO:0000256" key="9">
    <source>
        <dbReference type="ARBA" id="ARBA00022741"/>
    </source>
</evidence>
<dbReference type="Gene3D" id="3.30.420.40">
    <property type="match status" value="1"/>
</dbReference>